<dbReference type="Gene3D" id="3.30.420.130">
    <property type="entry name" value="Dinitrogenase iron-molybdenum cofactor biosynthesis domain"/>
    <property type="match status" value="1"/>
</dbReference>
<name>A0A5C6E4V4_9BACT</name>
<evidence type="ECO:0000259" key="2">
    <source>
        <dbReference type="Pfam" id="PF02579"/>
    </source>
</evidence>
<dbReference type="CDD" id="cd00562">
    <property type="entry name" value="NifX_NifB"/>
    <property type="match status" value="1"/>
</dbReference>
<feature type="compositionally biased region" description="Basic and acidic residues" evidence="1">
    <location>
        <begin position="51"/>
        <end position="63"/>
    </location>
</feature>
<dbReference type="PANTHER" id="PTHR33937:SF2">
    <property type="entry name" value="DINITROGENASE IRON-MOLYBDENUM COFACTOR BIOSYNTHESIS DOMAIN-CONTAINING PROTEIN"/>
    <property type="match status" value="1"/>
</dbReference>
<accession>A0A5C6E4V4</accession>
<protein>
    <submittedName>
        <fullName evidence="3">Dinitrogenase iron-molybdenum cofactor</fullName>
    </submittedName>
</protein>
<keyword evidence="4" id="KW-1185">Reference proteome</keyword>
<dbReference type="InterPro" id="IPR036105">
    <property type="entry name" value="DiNase_FeMo-co_biosyn_sf"/>
</dbReference>
<dbReference type="EMBL" id="SJPV01000001">
    <property type="protein sequence ID" value="TWU42611.1"/>
    <property type="molecule type" value="Genomic_DNA"/>
</dbReference>
<feature type="domain" description="Dinitrogenase iron-molybdenum cofactor biosynthesis" evidence="2">
    <location>
        <begin position="10"/>
        <end position="118"/>
    </location>
</feature>
<organism evidence="3 4">
    <name type="scientific">Novipirellula artificiosorum</name>
    <dbReference type="NCBI Taxonomy" id="2528016"/>
    <lineage>
        <taxon>Bacteria</taxon>
        <taxon>Pseudomonadati</taxon>
        <taxon>Planctomycetota</taxon>
        <taxon>Planctomycetia</taxon>
        <taxon>Pirellulales</taxon>
        <taxon>Pirellulaceae</taxon>
        <taxon>Novipirellula</taxon>
    </lineage>
</organism>
<dbReference type="InterPro" id="IPR051840">
    <property type="entry name" value="NifX/NifY_domain"/>
</dbReference>
<dbReference type="AlphaFoldDB" id="A0A5C6E4V4"/>
<evidence type="ECO:0000256" key="1">
    <source>
        <dbReference type="SAM" id="MobiDB-lite"/>
    </source>
</evidence>
<dbReference type="RefSeq" id="WP_197231055.1">
    <property type="nucleotide sequence ID" value="NZ_SJPV01000001.1"/>
</dbReference>
<feature type="region of interest" description="Disordered" evidence="1">
    <location>
        <begin position="44"/>
        <end position="63"/>
    </location>
</feature>
<evidence type="ECO:0000313" key="4">
    <source>
        <dbReference type="Proteomes" id="UP000319143"/>
    </source>
</evidence>
<dbReference type="Proteomes" id="UP000319143">
    <property type="component" value="Unassembled WGS sequence"/>
</dbReference>
<sequence>MKIAVASSDGVLISKHFGRSSCFIVFETQGEAIIRESVRENRQTAHAKGHCTGDHDHHDGDDHPVHSHDDIAMALSDCTIVLCYGMGWRAAEALRQSGTQPFVVDGEMTPRQAVLQYLAGQLKSASDFCRCH</sequence>
<proteinExistence type="predicted"/>
<dbReference type="Pfam" id="PF02579">
    <property type="entry name" value="Nitro_FeMo-Co"/>
    <property type="match status" value="1"/>
</dbReference>
<dbReference type="PANTHER" id="PTHR33937">
    <property type="entry name" value="IRON-MOLYBDENUM PROTEIN-RELATED-RELATED"/>
    <property type="match status" value="1"/>
</dbReference>
<comment type="caution">
    <text evidence="3">The sequence shown here is derived from an EMBL/GenBank/DDBJ whole genome shotgun (WGS) entry which is preliminary data.</text>
</comment>
<gene>
    <name evidence="3" type="ORF">Poly41_09090</name>
</gene>
<evidence type="ECO:0000313" key="3">
    <source>
        <dbReference type="EMBL" id="TWU42611.1"/>
    </source>
</evidence>
<dbReference type="InterPro" id="IPR003731">
    <property type="entry name" value="Di-Nase_FeMo-co_biosynth"/>
</dbReference>
<reference evidence="3 4" key="1">
    <citation type="submission" date="2019-02" db="EMBL/GenBank/DDBJ databases">
        <title>Deep-cultivation of Planctomycetes and their phenomic and genomic characterization uncovers novel biology.</title>
        <authorList>
            <person name="Wiegand S."/>
            <person name="Jogler M."/>
            <person name="Boedeker C."/>
            <person name="Pinto D."/>
            <person name="Vollmers J."/>
            <person name="Rivas-Marin E."/>
            <person name="Kohn T."/>
            <person name="Peeters S.H."/>
            <person name="Heuer A."/>
            <person name="Rast P."/>
            <person name="Oberbeckmann S."/>
            <person name="Bunk B."/>
            <person name="Jeske O."/>
            <person name="Meyerdierks A."/>
            <person name="Storesund J.E."/>
            <person name="Kallscheuer N."/>
            <person name="Luecker S."/>
            <person name="Lage O.M."/>
            <person name="Pohl T."/>
            <person name="Merkel B.J."/>
            <person name="Hornburger P."/>
            <person name="Mueller R.-W."/>
            <person name="Bruemmer F."/>
            <person name="Labrenz M."/>
            <person name="Spormann A.M."/>
            <person name="Op Den Camp H."/>
            <person name="Overmann J."/>
            <person name="Amann R."/>
            <person name="Jetten M.S.M."/>
            <person name="Mascher T."/>
            <person name="Medema M.H."/>
            <person name="Devos D.P."/>
            <person name="Kaster A.-K."/>
            <person name="Ovreas L."/>
            <person name="Rohde M."/>
            <person name="Galperin M.Y."/>
            <person name="Jogler C."/>
        </authorList>
    </citation>
    <scope>NUCLEOTIDE SEQUENCE [LARGE SCALE GENOMIC DNA]</scope>
    <source>
        <strain evidence="3 4">Poly41</strain>
    </source>
</reference>
<dbReference type="SUPFAM" id="SSF53146">
    <property type="entry name" value="Nitrogenase accessory factor-like"/>
    <property type="match status" value="1"/>
</dbReference>